<evidence type="ECO:0000313" key="5">
    <source>
        <dbReference type="EMBL" id="MCG2621214.1"/>
    </source>
</evidence>
<dbReference type="PANTHER" id="PTHR42877">
    <property type="entry name" value="L-ORNITHINE N(5)-MONOOXYGENASE-RELATED"/>
    <property type="match status" value="1"/>
</dbReference>
<dbReference type="SUPFAM" id="SSF51905">
    <property type="entry name" value="FAD/NAD(P)-binding domain"/>
    <property type="match status" value="2"/>
</dbReference>
<name>A0ABS9L3F3_9MICC</name>
<dbReference type="RefSeq" id="WP_237818320.1">
    <property type="nucleotide sequence ID" value="NZ_JAKLTQ010000002.1"/>
</dbReference>
<keyword evidence="2" id="KW-0285">Flavoprotein</keyword>
<comment type="caution">
    <text evidence="5">The sequence shown here is derived from an EMBL/GenBank/DDBJ whole genome shotgun (WGS) entry which is preliminary data.</text>
</comment>
<sequence>MSVNIDLAARQEIDIERLDGALAVANLPSLVMVLFQLTGDERWIRDPYRPTKPKGMSDHDSGGFSDEVQQQIRAAVREAILEWAQGAPIAVPTPTGSLLRELMTICVNEEVPDSYEPMIAEQMGFADPIRIPDVSNGGTTPVDFSVVIIGAGISGLLASLRLREAGVPNVVFERESDIGGVWRTNRYPGAGVDTPSHLYSFSFYRRNWSRYYGKRDEVIEYLEDFTDHFNLRPGIRFNTRVISAVYDEASQKWTVTVENPDGSVESVVANAVISAVGIFSEPNVPDIPGAESFNGPVFHSSYWPADLDVEGKRVAVIGSGASAMQIVPAIVGKPSQITIFQRTPQWAAPANKYFEHVDDDVRWLMDTVPFYQDWYRFRLAWMFNDKVQPTLFRDPEWEHPDRSLNAANDRHRASLTKYILGKLEGREDLQAIAVPDYPPYGKRMLIDNGWFDAIKRPDVEIIPSSAARITETGVVSASGEEREADIIVLSTGFHSGRFLLPLEVRGRAGESLRETWEDDNARAFQGIAAPSFPNLFFLYGPNTNGSGGSFLYLGESQVGHVVSLITSMISQGKAAVEPRRDRYEEYNARIDDLLGQMVWSHQGVDTYYRNSKGRVVTNMPWSVVEYWSLMREPDLDNFVFEDKKGA</sequence>
<organism evidence="5 6">
    <name type="scientific">Arthrobacter hankyongi</name>
    <dbReference type="NCBI Taxonomy" id="2904801"/>
    <lineage>
        <taxon>Bacteria</taxon>
        <taxon>Bacillati</taxon>
        <taxon>Actinomycetota</taxon>
        <taxon>Actinomycetes</taxon>
        <taxon>Micrococcales</taxon>
        <taxon>Micrococcaceae</taxon>
        <taxon>Arthrobacter</taxon>
    </lineage>
</organism>
<evidence type="ECO:0000256" key="4">
    <source>
        <dbReference type="ARBA" id="ARBA00023002"/>
    </source>
</evidence>
<keyword evidence="3" id="KW-0274">FAD</keyword>
<evidence type="ECO:0000256" key="1">
    <source>
        <dbReference type="ARBA" id="ARBA00010139"/>
    </source>
</evidence>
<gene>
    <name evidence="5" type="ORF">LVY72_04715</name>
</gene>
<dbReference type="PRINTS" id="PR00411">
    <property type="entry name" value="PNDRDTASEI"/>
</dbReference>
<dbReference type="Pfam" id="PF00743">
    <property type="entry name" value="FMO-like"/>
    <property type="match status" value="1"/>
</dbReference>
<keyword evidence="6" id="KW-1185">Reference proteome</keyword>
<evidence type="ECO:0000256" key="3">
    <source>
        <dbReference type="ARBA" id="ARBA00022827"/>
    </source>
</evidence>
<dbReference type="InterPro" id="IPR036188">
    <property type="entry name" value="FAD/NAD-bd_sf"/>
</dbReference>
<proteinExistence type="inferred from homology"/>
<reference evidence="5" key="1">
    <citation type="submission" date="2022-01" db="EMBL/GenBank/DDBJ databases">
        <authorList>
            <person name="Jo J.-H."/>
            <person name="Im W.-T."/>
        </authorList>
    </citation>
    <scope>NUCLEOTIDE SEQUENCE</scope>
    <source>
        <strain evidence="5">I2-34</strain>
    </source>
</reference>
<protein>
    <submittedName>
        <fullName evidence="5">NAD(P)/FAD-dependent oxidoreductase</fullName>
    </submittedName>
</protein>
<evidence type="ECO:0000313" key="6">
    <source>
        <dbReference type="Proteomes" id="UP001165368"/>
    </source>
</evidence>
<dbReference type="Gene3D" id="3.50.50.60">
    <property type="entry name" value="FAD/NAD(P)-binding domain"/>
    <property type="match status" value="2"/>
</dbReference>
<comment type="similarity">
    <text evidence="1">Belongs to the FAD-binding monooxygenase family.</text>
</comment>
<evidence type="ECO:0000256" key="2">
    <source>
        <dbReference type="ARBA" id="ARBA00022630"/>
    </source>
</evidence>
<keyword evidence="4" id="KW-0560">Oxidoreductase</keyword>
<dbReference type="PANTHER" id="PTHR42877:SF4">
    <property type="entry name" value="FAD_NAD(P)-BINDING DOMAIN-CONTAINING PROTEIN-RELATED"/>
    <property type="match status" value="1"/>
</dbReference>
<dbReference type="InterPro" id="IPR020946">
    <property type="entry name" value="Flavin_mOase-like"/>
</dbReference>
<dbReference type="EMBL" id="JAKLTQ010000002">
    <property type="protein sequence ID" value="MCG2621214.1"/>
    <property type="molecule type" value="Genomic_DNA"/>
</dbReference>
<dbReference type="InterPro" id="IPR051209">
    <property type="entry name" value="FAD-bind_Monooxygenase_sf"/>
</dbReference>
<dbReference type="Proteomes" id="UP001165368">
    <property type="component" value="Unassembled WGS sequence"/>
</dbReference>
<accession>A0ABS9L3F3</accession>